<dbReference type="PANTHER" id="PTHR43355:SF2">
    <property type="entry name" value="FLAVIN REDUCTASE (NADPH)"/>
    <property type="match status" value="1"/>
</dbReference>
<sequence length="239" mass="26191">MTRTVAFLGASAGVGLSALKHSLAAGNQCIALCRYPSKLTSIFPQNTTPNLKIIEGNAKDIASVSQCVRCDGRLVDEIIFTVGGKLNFPKFTLDDPEVCRTGISTVLEAITQLRAGGITGRPYIVACSSAGISDFGRDLPLVMIPLYYYVLQAPNEDKKAMEKRLEESTEEYTVVRMSALMGGETKRIIRVGLEDPKKGREEGVIGYTISKEDAGRWIAENLVFERDAKYLRKIATITY</sequence>
<proteinExistence type="inferred from homology"/>
<evidence type="ECO:0000256" key="1">
    <source>
        <dbReference type="ARBA" id="ARBA00038376"/>
    </source>
</evidence>
<organism evidence="3 4">
    <name type="scientific">Hyaloscypha variabilis (strain UAMH 11265 / GT02V1 / F)</name>
    <name type="common">Meliniomyces variabilis</name>
    <dbReference type="NCBI Taxonomy" id="1149755"/>
    <lineage>
        <taxon>Eukaryota</taxon>
        <taxon>Fungi</taxon>
        <taxon>Dikarya</taxon>
        <taxon>Ascomycota</taxon>
        <taxon>Pezizomycotina</taxon>
        <taxon>Leotiomycetes</taxon>
        <taxon>Helotiales</taxon>
        <taxon>Hyaloscyphaceae</taxon>
        <taxon>Hyaloscypha</taxon>
        <taxon>Hyaloscypha variabilis</taxon>
    </lineage>
</organism>
<dbReference type="InterPro" id="IPR051606">
    <property type="entry name" value="Polyketide_Oxido-like"/>
</dbReference>
<dbReference type="Gene3D" id="3.40.50.720">
    <property type="entry name" value="NAD(P)-binding Rossmann-like Domain"/>
    <property type="match status" value="1"/>
</dbReference>
<gene>
    <name evidence="3" type="ORF">L207DRAFT_634786</name>
</gene>
<feature type="domain" description="NAD(P)-binding" evidence="2">
    <location>
        <begin position="9"/>
        <end position="221"/>
    </location>
</feature>
<protein>
    <recommendedName>
        <fullName evidence="2">NAD(P)-binding domain-containing protein</fullName>
    </recommendedName>
</protein>
<dbReference type="PANTHER" id="PTHR43355">
    <property type="entry name" value="FLAVIN REDUCTASE (NADPH)"/>
    <property type="match status" value="1"/>
</dbReference>
<dbReference type="Proteomes" id="UP000235786">
    <property type="component" value="Unassembled WGS sequence"/>
</dbReference>
<dbReference type="GO" id="GO:0042602">
    <property type="term" value="F:riboflavin reductase (NADPH) activity"/>
    <property type="evidence" value="ECO:0007669"/>
    <property type="project" value="TreeGrafter"/>
</dbReference>
<dbReference type="OrthoDB" id="63935at2759"/>
<evidence type="ECO:0000313" key="3">
    <source>
        <dbReference type="EMBL" id="PMD38788.1"/>
    </source>
</evidence>
<dbReference type="Pfam" id="PF13460">
    <property type="entry name" value="NAD_binding_10"/>
    <property type="match status" value="1"/>
</dbReference>
<reference evidence="3 4" key="1">
    <citation type="submission" date="2016-04" db="EMBL/GenBank/DDBJ databases">
        <title>A degradative enzymes factory behind the ericoid mycorrhizal symbiosis.</title>
        <authorList>
            <consortium name="DOE Joint Genome Institute"/>
            <person name="Martino E."/>
            <person name="Morin E."/>
            <person name="Grelet G."/>
            <person name="Kuo A."/>
            <person name="Kohler A."/>
            <person name="Daghino S."/>
            <person name="Barry K."/>
            <person name="Choi C."/>
            <person name="Cichocki N."/>
            <person name="Clum A."/>
            <person name="Copeland A."/>
            <person name="Hainaut M."/>
            <person name="Haridas S."/>
            <person name="Labutti K."/>
            <person name="Lindquist E."/>
            <person name="Lipzen A."/>
            <person name="Khouja H.-R."/>
            <person name="Murat C."/>
            <person name="Ohm R."/>
            <person name="Olson A."/>
            <person name="Spatafora J."/>
            <person name="Veneault-Fourrey C."/>
            <person name="Henrissat B."/>
            <person name="Grigoriev I."/>
            <person name="Martin F."/>
            <person name="Perotto S."/>
        </authorList>
    </citation>
    <scope>NUCLEOTIDE SEQUENCE [LARGE SCALE GENOMIC DNA]</scope>
    <source>
        <strain evidence="3 4">F</strain>
    </source>
</reference>
<dbReference type="SUPFAM" id="SSF51735">
    <property type="entry name" value="NAD(P)-binding Rossmann-fold domains"/>
    <property type="match status" value="1"/>
</dbReference>
<name>A0A2J6RJV5_HYAVF</name>
<dbReference type="STRING" id="1149755.A0A2J6RJV5"/>
<dbReference type="InterPro" id="IPR016040">
    <property type="entry name" value="NAD(P)-bd_dom"/>
</dbReference>
<keyword evidence="4" id="KW-1185">Reference proteome</keyword>
<comment type="similarity">
    <text evidence="1">Belongs to the avfA family.</text>
</comment>
<evidence type="ECO:0000259" key="2">
    <source>
        <dbReference type="Pfam" id="PF13460"/>
    </source>
</evidence>
<evidence type="ECO:0000313" key="4">
    <source>
        <dbReference type="Proteomes" id="UP000235786"/>
    </source>
</evidence>
<dbReference type="AlphaFoldDB" id="A0A2J6RJV5"/>
<dbReference type="GO" id="GO:0004074">
    <property type="term" value="F:biliverdin reductase [NAD(P)H] activity"/>
    <property type="evidence" value="ECO:0007669"/>
    <property type="project" value="TreeGrafter"/>
</dbReference>
<dbReference type="EMBL" id="KZ613947">
    <property type="protein sequence ID" value="PMD38788.1"/>
    <property type="molecule type" value="Genomic_DNA"/>
</dbReference>
<dbReference type="InterPro" id="IPR036291">
    <property type="entry name" value="NAD(P)-bd_dom_sf"/>
</dbReference>
<accession>A0A2J6RJV5</accession>